<proteinExistence type="predicted"/>
<comment type="caution">
    <text evidence="2">The sequence shown here is derived from an EMBL/GenBank/DDBJ whole genome shotgun (WGS) entry which is preliminary data.</text>
</comment>
<evidence type="ECO:0000313" key="2">
    <source>
        <dbReference type="EMBL" id="CCD14972.1"/>
    </source>
</evidence>
<reference evidence="3" key="1">
    <citation type="submission" date="2011-07" db="EMBL/GenBank/DDBJ databases">
        <title>Divergent evolution of antigenic variation in African trypanosomes.</title>
        <authorList>
            <person name="Jackson A.P."/>
            <person name="Berry A."/>
            <person name="Allison H.C."/>
            <person name="Burton P."/>
            <person name="Anderson J."/>
            <person name="Aslett M."/>
            <person name="Brown R."/>
            <person name="Corton N."/>
            <person name="Harris D."/>
            <person name="Hauser H."/>
            <person name="Gamble J."/>
            <person name="Gilderthorp R."/>
            <person name="McQuillan J."/>
            <person name="Quail M.A."/>
            <person name="Sanders M."/>
            <person name="Van Tonder A."/>
            <person name="Ginger M.L."/>
            <person name="Donelson J.E."/>
            <person name="Field M.C."/>
            <person name="Barry J.D."/>
            <person name="Berriman M."/>
            <person name="Hertz-Fowler C."/>
        </authorList>
    </citation>
    <scope>NUCLEOTIDE SEQUENCE [LARGE SCALE GENOMIC DNA]</scope>
    <source>
        <strain evidence="3">IL3000</strain>
    </source>
</reference>
<organism evidence="2 3">
    <name type="scientific">Trypanosoma congolense (strain IL3000)</name>
    <dbReference type="NCBI Taxonomy" id="1068625"/>
    <lineage>
        <taxon>Eukaryota</taxon>
        <taxon>Discoba</taxon>
        <taxon>Euglenozoa</taxon>
        <taxon>Kinetoplastea</taxon>
        <taxon>Metakinetoplastina</taxon>
        <taxon>Trypanosomatida</taxon>
        <taxon>Trypanosomatidae</taxon>
        <taxon>Trypanosoma</taxon>
        <taxon>Nannomonas</taxon>
    </lineage>
</organism>
<dbReference type="EMBL" id="CAEQ01001725">
    <property type="protein sequence ID" value="CCD14972.1"/>
    <property type="molecule type" value="Genomic_DNA"/>
</dbReference>
<dbReference type="VEuPathDB" id="TriTrypDB:TcIL3000_0_55400"/>
<evidence type="ECO:0000313" key="3">
    <source>
        <dbReference type="Proteomes" id="UP000000702"/>
    </source>
</evidence>
<protein>
    <submittedName>
        <fullName evidence="2">WGS project CAEQ00000000 data, annotated contig 2234</fullName>
    </submittedName>
</protein>
<keyword evidence="3" id="KW-1185">Reference proteome</keyword>
<name>F9WCH9_TRYCI</name>
<dbReference type="Proteomes" id="UP000000702">
    <property type="component" value="Unassembled WGS sequence"/>
</dbReference>
<reference evidence="2 3" key="2">
    <citation type="journal article" date="2012" name="Proc. Natl. Acad. Sci. U.S.A.">
        <title>Antigenic diversity is generated by distinct evolutionary mechanisms in African trypanosome species.</title>
        <authorList>
            <person name="Jackson A.P."/>
            <person name="Berry A."/>
            <person name="Aslett M."/>
            <person name="Allison H.C."/>
            <person name="Burton P."/>
            <person name="Vavrova-Anderson J."/>
            <person name="Brown R."/>
            <person name="Browne H."/>
            <person name="Corton N."/>
            <person name="Hauser H."/>
            <person name="Gamble J."/>
            <person name="Gilderthorp R."/>
            <person name="Marcello L."/>
            <person name="McQuillan J."/>
            <person name="Otto T.D."/>
            <person name="Quail M.A."/>
            <person name="Sanders M.J."/>
            <person name="van Tonder A."/>
            <person name="Ginger M.L."/>
            <person name="Field M.C."/>
            <person name="Barry J.D."/>
            <person name="Hertz-Fowler C."/>
            <person name="Berriman M."/>
        </authorList>
    </citation>
    <scope>NUCLEOTIDE SEQUENCE [LARGE SCALE GENOMIC DNA]</scope>
    <source>
        <strain evidence="2 3">IL3000</strain>
    </source>
</reference>
<sequence>MKQSALLWLKEKKNHANGIPEDDEERLCRLKEHCRALSVSCAKPSAAVASLIARTLLEQNVTLLDQVDRLGKSAAEEESRQLKQQQLLQKLSNEVLELREQLAVSACDSSRVELQRQEQLQRDTLCIHESDARVGLLCSFAHVALRSARWNTRMMRRGVS</sequence>
<dbReference type="AlphaFoldDB" id="F9WCH9"/>
<evidence type="ECO:0000256" key="1">
    <source>
        <dbReference type="SAM" id="Coils"/>
    </source>
</evidence>
<accession>F9WCH9</accession>
<feature type="coiled-coil region" evidence="1">
    <location>
        <begin position="74"/>
        <end position="108"/>
    </location>
</feature>
<dbReference type="OMA" id="FFRSERC"/>
<gene>
    <name evidence="2" type="ORF">TCIL3000_0_55400</name>
</gene>
<keyword evidence="1" id="KW-0175">Coiled coil</keyword>